<evidence type="ECO:0000313" key="2">
    <source>
        <dbReference type="EMBL" id="GAF67873.1"/>
    </source>
</evidence>
<dbReference type="Gene3D" id="3.40.50.12780">
    <property type="entry name" value="N-terminal domain of ligase-like"/>
    <property type="match status" value="1"/>
</dbReference>
<gene>
    <name evidence="2" type="ORF">S01H1_16863</name>
</gene>
<sequence length="211" mass="23842">IEAKLGVTAIDIYGLTELLGPGVSCECSYKTGMHIWEDHFLAEVIDPVTEQPSPYGKQGELVLTTLTKEAMPVLRFKTHDIVNLYPETCECGRTMIRMSKVHGRTDDMLIVRGVNVFPTQIESVLLSVEGVEPQYQIIVDRERHLDEIEIWVEVSDAVFSDEMRSLEELEKSVRAEMDSVLGIAARVKLVEPKTITRTEGKAKRVVDRREL</sequence>
<protein>
    <recommendedName>
        <fullName evidence="1">AMP-dependent ligase C-terminal domain-containing protein</fullName>
    </recommendedName>
</protein>
<accession>X0RGG8</accession>
<dbReference type="EMBL" id="BARS01008902">
    <property type="protein sequence ID" value="GAF67873.1"/>
    <property type="molecule type" value="Genomic_DNA"/>
</dbReference>
<dbReference type="AlphaFoldDB" id="X0RGG8"/>
<dbReference type="InterPro" id="IPR045851">
    <property type="entry name" value="AMP-bd_C_sf"/>
</dbReference>
<evidence type="ECO:0000259" key="1">
    <source>
        <dbReference type="Pfam" id="PF14535"/>
    </source>
</evidence>
<dbReference type="Pfam" id="PF14535">
    <property type="entry name" value="AMP-binding_C_2"/>
    <property type="match status" value="1"/>
</dbReference>
<feature type="non-terminal residue" evidence="2">
    <location>
        <position position="1"/>
    </location>
</feature>
<dbReference type="InterPro" id="IPR042099">
    <property type="entry name" value="ANL_N_sf"/>
</dbReference>
<organism evidence="2">
    <name type="scientific">marine sediment metagenome</name>
    <dbReference type="NCBI Taxonomy" id="412755"/>
    <lineage>
        <taxon>unclassified sequences</taxon>
        <taxon>metagenomes</taxon>
        <taxon>ecological metagenomes</taxon>
    </lineage>
</organism>
<name>X0RGG8_9ZZZZ</name>
<dbReference type="InterPro" id="IPR028154">
    <property type="entry name" value="AMP-dep_Lig_C"/>
</dbReference>
<dbReference type="PANTHER" id="PTHR43845">
    <property type="entry name" value="BLR5969 PROTEIN"/>
    <property type="match status" value="1"/>
</dbReference>
<proteinExistence type="predicted"/>
<comment type="caution">
    <text evidence="2">The sequence shown here is derived from an EMBL/GenBank/DDBJ whole genome shotgun (WGS) entry which is preliminary data.</text>
</comment>
<dbReference type="SUPFAM" id="SSF56801">
    <property type="entry name" value="Acetyl-CoA synthetase-like"/>
    <property type="match status" value="1"/>
</dbReference>
<dbReference type="FunFam" id="3.30.300.30:FF:000019">
    <property type="entry name" value="Phenylacetate-coenzyme A ligase"/>
    <property type="match status" value="1"/>
</dbReference>
<reference evidence="2" key="1">
    <citation type="journal article" date="2014" name="Front. Microbiol.">
        <title>High frequency of phylogenetically diverse reductive dehalogenase-homologous genes in deep subseafloor sedimentary metagenomes.</title>
        <authorList>
            <person name="Kawai M."/>
            <person name="Futagami T."/>
            <person name="Toyoda A."/>
            <person name="Takaki Y."/>
            <person name="Nishi S."/>
            <person name="Hori S."/>
            <person name="Arai W."/>
            <person name="Tsubouchi T."/>
            <person name="Morono Y."/>
            <person name="Uchiyama I."/>
            <person name="Ito T."/>
            <person name="Fujiyama A."/>
            <person name="Inagaki F."/>
            <person name="Takami H."/>
        </authorList>
    </citation>
    <scope>NUCLEOTIDE SEQUENCE</scope>
    <source>
        <strain evidence="2">Expedition CK06-06</strain>
    </source>
</reference>
<dbReference type="Gene3D" id="3.30.300.30">
    <property type="match status" value="1"/>
</dbReference>
<feature type="domain" description="AMP-dependent ligase C-terminal" evidence="1">
    <location>
        <begin position="113"/>
        <end position="209"/>
    </location>
</feature>
<dbReference type="PANTHER" id="PTHR43845:SF1">
    <property type="entry name" value="BLR5969 PROTEIN"/>
    <property type="match status" value="1"/>
</dbReference>